<name>A0A6L6XP78_9ACTN</name>
<evidence type="ECO:0000256" key="7">
    <source>
        <dbReference type="SAM" id="MobiDB-lite"/>
    </source>
</evidence>
<dbReference type="InterPro" id="IPR017475">
    <property type="entry name" value="EPS_sugar_tfrase"/>
</dbReference>
<comment type="similarity">
    <text evidence="2">Belongs to the bacterial sugar transferase family.</text>
</comment>
<keyword evidence="3 10" id="KW-0808">Transferase</keyword>
<proteinExistence type="inferred from homology"/>
<dbReference type="InterPro" id="IPR003362">
    <property type="entry name" value="Bact_transf"/>
</dbReference>
<evidence type="ECO:0000256" key="5">
    <source>
        <dbReference type="ARBA" id="ARBA00022989"/>
    </source>
</evidence>
<protein>
    <submittedName>
        <fullName evidence="10">Exopolysaccharide biosynthesis polyprenyl glycosylphosphotransferase</fullName>
    </submittedName>
</protein>
<evidence type="ECO:0000256" key="4">
    <source>
        <dbReference type="ARBA" id="ARBA00022692"/>
    </source>
</evidence>
<accession>A0A6L6XP78</accession>
<keyword evidence="6 8" id="KW-0472">Membrane</keyword>
<feature type="compositionally biased region" description="Low complexity" evidence="7">
    <location>
        <begin position="19"/>
        <end position="30"/>
    </location>
</feature>
<evidence type="ECO:0000256" key="6">
    <source>
        <dbReference type="ARBA" id="ARBA00023136"/>
    </source>
</evidence>
<dbReference type="NCBIfam" id="TIGR03025">
    <property type="entry name" value="EPS_sugtrans"/>
    <property type="match status" value="1"/>
</dbReference>
<dbReference type="PANTHER" id="PTHR30576:SF10">
    <property type="entry name" value="SLL5057 PROTEIN"/>
    <property type="match status" value="1"/>
</dbReference>
<evidence type="ECO:0000256" key="8">
    <source>
        <dbReference type="SAM" id="Phobius"/>
    </source>
</evidence>
<dbReference type="Pfam" id="PF02397">
    <property type="entry name" value="Bac_transf"/>
    <property type="match status" value="1"/>
</dbReference>
<evidence type="ECO:0000313" key="11">
    <source>
        <dbReference type="Proteomes" id="UP000473525"/>
    </source>
</evidence>
<dbReference type="RefSeq" id="WP_181645058.1">
    <property type="nucleotide sequence ID" value="NZ_WSEK01000004.1"/>
</dbReference>
<feature type="transmembrane region" description="Helical" evidence="8">
    <location>
        <begin position="291"/>
        <end position="313"/>
    </location>
</feature>
<organism evidence="10 11">
    <name type="scientific">Nocardioides agri</name>
    <dbReference type="NCBI Taxonomy" id="2682843"/>
    <lineage>
        <taxon>Bacteria</taxon>
        <taxon>Bacillati</taxon>
        <taxon>Actinomycetota</taxon>
        <taxon>Actinomycetes</taxon>
        <taxon>Propionibacteriales</taxon>
        <taxon>Nocardioidaceae</taxon>
        <taxon>Nocardioides</taxon>
    </lineage>
</organism>
<gene>
    <name evidence="10" type="ORF">GON03_07995</name>
</gene>
<feature type="domain" description="Bacterial sugar transferase" evidence="9">
    <location>
        <begin position="285"/>
        <end position="472"/>
    </location>
</feature>
<keyword evidence="4 8" id="KW-0812">Transmembrane</keyword>
<dbReference type="Proteomes" id="UP000473525">
    <property type="component" value="Unassembled WGS sequence"/>
</dbReference>
<dbReference type="PANTHER" id="PTHR30576">
    <property type="entry name" value="COLANIC BIOSYNTHESIS UDP-GLUCOSE LIPID CARRIER TRANSFERASE"/>
    <property type="match status" value="1"/>
</dbReference>
<keyword evidence="5 8" id="KW-1133">Transmembrane helix</keyword>
<feature type="transmembrane region" description="Helical" evidence="8">
    <location>
        <begin position="123"/>
        <end position="140"/>
    </location>
</feature>
<sequence length="478" mass="50533">MTSVTSAAPGPYRVDEKAPAAAARRPSAAPPRHSSAVLAAADLVSGTATLLVVLVVQGIAPDPVPLLLAALAWSLTLGALGAWTRTPGSSGLRAVLQAGVAVVVVSWVTGGVLVPGATHGTQVEIVAALVVAAIAVRLVVGSPRLRVAVAGDLADVASIVGELERDRRRHWTVAAACVSLDESAATSGAIGADLRTIPMWLGTEELVDAALASGANAVVVAPGRALDPAAVRRTCWAAHAAGLEVYVGTGLLDMVPARVQHVSAGLLGLARIRPRTGPSTTRLAKAATDRAIAALTLFALLPLMLVIAVVIRWDSPGPVLYSQRRVGRGGSTFTMFKFRTMRTDADQRRVDLAHRNDCDAVLFKLREDPRITRVGRILRRYSLDELPQLINIVRGEMSLVGPRPALPAEVAQYAPDPRHRLAVRPGLTGLWQVSGRSDLSWDESVRLDLHYVDNWSWALDLRILARTVGAVLGHRGAY</sequence>
<evidence type="ECO:0000256" key="2">
    <source>
        <dbReference type="ARBA" id="ARBA00006464"/>
    </source>
</evidence>
<evidence type="ECO:0000256" key="1">
    <source>
        <dbReference type="ARBA" id="ARBA00004141"/>
    </source>
</evidence>
<comment type="subcellular location">
    <subcellularLocation>
        <location evidence="1">Membrane</location>
        <topology evidence="1">Multi-pass membrane protein</topology>
    </subcellularLocation>
</comment>
<dbReference type="GO" id="GO:0016020">
    <property type="term" value="C:membrane"/>
    <property type="evidence" value="ECO:0007669"/>
    <property type="project" value="UniProtKB-SubCell"/>
</dbReference>
<feature type="transmembrane region" description="Helical" evidence="8">
    <location>
        <begin position="66"/>
        <end position="83"/>
    </location>
</feature>
<dbReference type="GO" id="GO:0016780">
    <property type="term" value="F:phosphotransferase activity, for other substituted phosphate groups"/>
    <property type="evidence" value="ECO:0007669"/>
    <property type="project" value="TreeGrafter"/>
</dbReference>
<feature type="transmembrane region" description="Helical" evidence="8">
    <location>
        <begin position="35"/>
        <end position="60"/>
    </location>
</feature>
<evidence type="ECO:0000256" key="3">
    <source>
        <dbReference type="ARBA" id="ARBA00022679"/>
    </source>
</evidence>
<evidence type="ECO:0000259" key="9">
    <source>
        <dbReference type="Pfam" id="PF02397"/>
    </source>
</evidence>
<feature type="transmembrane region" description="Helical" evidence="8">
    <location>
        <begin position="95"/>
        <end position="117"/>
    </location>
</feature>
<reference evidence="10 11" key="1">
    <citation type="submission" date="2019-12" db="EMBL/GenBank/DDBJ databases">
        <authorList>
            <person name="Huq M.A."/>
        </authorList>
    </citation>
    <scope>NUCLEOTIDE SEQUENCE [LARGE SCALE GENOMIC DNA]</scope>
    <source>
        <strain evidence="10 11">MAH-18</strain>
    </source>
</reference>
<comment type="caution">
    <text evidence="10">The sequence shown here is derived from an EMBL/GenBank/DDBJ whole genome shotgun (WGS) entry which is preliminary data.</text>
</comment>
<keyword evidence="11" id="KW-1185">Reference proteome</keyword>
<dbReference type="EMBL" id="WSEK01000004">
    <property type="protein sequence ID" value="MVQ49121.1"/>
    <property type="molecule type" value="Genomic_DNA"/>
</dbReference>
<evidence type="ECO:0000313" key="10">
    <source>
        <dbReference type="EMBL" id="MVQ49121.1"/>
    </source>
</evidence>
<feature type="region of interest" description="Disordered" evidence="7">
    <location>
        <begin position="1"/>
        <end position="30"/>
    </location>
</feature>
<dbReference type="AlphaFoldDB" id="A0A6L6XP78"/>